<evidence type="ECO:0000313" key="2">
    <source>
        <dbReference type="Proteomes" id="UP000257109"/>
    </source>
</evidence>
<dbReference type="PROSITE" id="PS00290">
    <property type="entry name" value="IG_MHC"/>
    <property type="match status" value="1"/>
</dbReference>
<protein>
    <submittedName>
        <fullName evidence="1">Uncharacterized protein</fullName>
    </submittedName>
</protein>
<evidence type="ECO:0000313" key="1">
    <source>
        <dbReference type="EMBL" id="RDY00276.1"/>
    </source>
</evidence>
<dbReference type="EMBL" id="QJKJ01003035">
    <property type="protein sequence ID" value="RDY00276.1"/>
    <property type="molecule type" value="Genomic_DNA"/>
</dbReference>
<dbReference type="PANTHER" id="PTHR35046">
    <property type="entry name" value="ZINC KNUCKLE (CCHC-TYPE) FAMILY PROTEIN"/>
    <property type="match status" value="1"/>
</dbReference>
<proteinExistence type="predicted"/>
<comment type="caution">
    <text evidence="1">The sequence shown here is derived from an EMBL/GenBank/DDBJ whole genome shotgun (WGS) entry which is preliminary data.</text>
</comment>
<sequence length="70" mass="7793">MVNSEGEIAIAKQVSLAFIVGQYKDEVLYDVVPMEAAHIVLGRPWQYDCKVIHEGLPTNPHSSIEGRRVS</sequence>
<dbReference type="PANTHER" id="PTHR35046:SF9">
    <property type="entry name" value="RNA-DIRECTED DNA POLYMERASE"/>
    <property type="match status" value="1"/>
</dbReference>
<keyword evidence="2" id="KW-1185">Reference proteome</keyword>
<dbReference type="Proteomes" id="UP000257109">
    <property type="component" value="Unassembled WGS sequence"/>
</dbReference>
<organism evidence="1 2">
    <name type="scientific">Mucuna pruriens</name>
    <name type="common">Velvet bean</name>
    <name type="synonym">Dolichos pruriens</name>
    <dbReference type="NCBI Taxonomy" id="157652"/>
    <lineage>
        <taxon>Eukaryota</taxon>
        <taxon>Viridiplantae</taxon>
        <taxon>Streptophyta</taxon>
        <taxon>Embryophyta</taxon>
        <taxon>Tracheophyta</taxon>
        <taxon>Spermatophyta</taxon>
        <taxon>Magnoliopsida</taxon>
        <taxon>eudicotyledons</taxon>
        <taxon>Gunneridae</taxon>
        <taxon>Pentapetalae</taxon>
        <taxon>rosids</taxon>
        <taxon>fabids</taxon>
        <taxon>Fabales</taxon>
        <taxon>Fabaceae</taxon>
        <taxon>Papilionoideae</taxon>
        <taxon>50 kb inversion clade</taxon>
        <taxon>NPAAA clade</taxon>
        <taxon>indigoferoid/millettioid clade</taxon>
        <taxon>Phaseoleae</taxon>
        <taxon>Mucuna</taxon>
    </lineage>
</organism>
<feature type="non-terminal residue" evidence="1">
    <location>
        <position position="1"/>
    </location>
</feature>
<reference evidence="1" key="1">
    <citation type="submission" date="2018-05" db="EMBL/GenBank/DDBJ databases">
        <title>Draft genome of Mucuna pruriens seed.</title>
        <authorList>
            <person name="Nnadi N.E."/>
            <person name="Vos R."/>
            <person name="Hasami M.H."/>
            <person name="Devisetty U.K."/>
            <person name="Aguiy J.C."/>
        </authorList>
    </citation>
    <scope>NUCLEOTIDE SEQUENCE [LARGE SCALE GENOMIC DNA]</scope>
    <source>
        <strain evidence="1">JCA_2017</strain>
    </source>
</reference>
<gene>
    <name evidence="1" type="ORF">CR513_16565</name>
</gene>
<name>A0A371HBV0_MUCPR</name>
<accession>A0A371HBV0</accession>
<dbReference type="OrthoDB" id="1747743at2759"/>
<dbReference type="InterPro" id="IPR003006">
    <property type="entry name" value="Ig/MHC_CS"/>
</dbReference>
<dbReference type="AlphaFoldDB" id="A0A371HBV0"/>